<evidence type="ECO:0000256" key="9">
    <source>
        <dbReference type="ARBA" id="ARBA00022792"/>
    </source>
</evidence>
<dbReference type="InterPro" id="IPR019342">
    <property type="entry name" value="NADH_UbQ_OxRdtase_FeS-su5"/>
</dbReference>
<dbReference type="GO" id="GO:0032981">
    <property type="term" value="P:mitochondrial respiratory chain complex I assembly"/>
    <property type="evidence" value="ECO:0007669"/>
    <property type="project" value="TreeGrafter"/>
</dbReference>
<comment type="subcellular location">
    <subcellularLocation>
        <location evidence="3">Mitochondrion inner membrane</location>
        <topology evidence="3">Peripheral membrane protein</topology>
    </subcellularLocation>
    <subcellularLocation>
        <location evidence="2">Mitochondrion intermembrane space</location>
    </subcellularLocation>
</comment>
<dbReference type="GO" id="GO:0005743">
    <property type="term" value="C:mitochondrial inner membrane"/>
    <property type="evidence" value="ECO:0007669"/>
    <property type="project" value="UniProtKB-SubCell"/>
</dbReference>
<evidence type="ECO:0000256" key="5">
    <source>
        <dbReference type="ARBA" id="ARBA00011261"/>
    </source>
</evidence>
<evidence type="ECO:0000256" key="14">
    <source>
        <dbReference type="ARBA" id="ARBA00031222"/>
    </source>
</evidence>
<evidence type="ECO:0000256" key="12">
    <source>
        <dbReference type="ARBA" id="ARBA00023136"/>
    </source>
</evidence>
<evidence type="ECO:0000313" key="18">
    <source>
        <dbReference type="Proteomes" id="UP000799436"/>
    </source>
</evidence>
<dbReference type="GO" id="GO:0005758">
    <property type="term" value="C:mitochondrial intermembrane space"/>
    <property type="evidence" value="ECO:0007669"/>
    <property type="project" value="UniProtKB-SubCell"/>
</dbReference>
<keyword evidence="10" id="KW-0249">Electron transport</keyword>
<comment type="subunit">
    <text evidence="5">Mammalian complex I is composed of 45 different subunits. This is a component of the iron-sulfur (IP) fragment of the enzyme.</text>
</comment>
<reference evidence="17" key="1">
    <citation type="journal article" date="2020" name="Stud. Mycol.">
        <title>101 Dothideomycetes genomes: a test case for predicting lifestyles and emergence of pathogens.</title>
        <authorList>
            <person name="Haridas S."/>
            <person name="Albert R."/>
            <person name="Binder M."/>
            <person name="Bloem J."/>
            <person name="Labutti K."/>
            <person name="Salamov A."/>
            <person name="Andreopoulos B."/>
            <person name="Baker S."/>
            <person name="Barry K."/>
            <person name="Bills G."/>
            <person name="Bluhm B."/>
            <person name="Cannon C."/>
            <person name="Castanera R."/>
            <person name="Culley D."/>
            <person name="Daum C."/>
            <person name="Ezra D."/>
            <person name="Gonzalez J."/>
            <person name="Henrissat B."/>
            <person name="Kuo A."/>
            <person name="Liang C."/>
            <person name="Lipzen A."/>
            <person name="Lutzoni F."/>
            <person name="Magnuson J."/>
            <person name="Mondo S."/>
            <person name="Nolan M."/>
            <person name="Ohm R."/>
            <person name="Pangilinan J."/>
            <person name="Park H.-J."/>
            <person name="Ramirez L."/>
            <person name="Alfaro M."/>
            <person name="Sun H."/>
            <person name="Tritt A."/>
            <person name="Yoshinaga Y."/>
            <person name="Zwiers L.-H."/>
            <person name="Turgeon B."/>
            <person name="Goodwin S."/>
            <person name="Spatafora J."/>
            <person name="Crous P."/>
            <person name="Grigoriev I."/>
        </authorList>
    </citation>
    <scope>NUCLEOTIDE SEQUENCE</scope>
    <source>
        <strain evidence="17">CBS 116005</strain>
    </source>
</reference>
<keyword evidence="13 16" id="KW-1015">Disulfide bond</keyword>
<keyword evidence="9" id="KW-0999">Mitochondrion inner membrane</keyword>
<keyword evidence="17" id="KW-0830">Ubiquinone</keyword>
<feature type="disulfide bond" evidence="16">
    <location>
        <begin position="14"/>
        <end position="50"/>
    </location>
</feature>
<keyword evidence="18" id="KW-1185">Reference proteome</keyword>
<dbReference type="AlphaFoldDB" id="A0A6G1LKH2"/>
<evidence type="ECO:0000256" key="13">
    <source>
        <dbReference type="ARBA" id="ARBA00023157"/>
    </source>
</evidence>
<name>A0A6G1LKH2_9PEZI</name>
<evidence type="ECO:0000256" key="8">
    <source>
        <dbReference type="ARBA" id="ARBA00022660"/>
    </source>
</evidence>
<keyword evidence="12" id="KW-0472">Membrane</keyword>
<dbReference type="Proteomes" id="UP000799436">
    <property type="component" value="Unassembled WGS sequence"/>
</dbReference>
<protein>
    <recommendedName>
        <fullName evidence="6">NADH dehydrogenase [ubiquinone] iron-sulfur protein 5</fullName>
    </recommendedName>
    <alternativeName>
        <fullName evidence="14">Complex I-15 kDa</fullName>
    </alternativeName>
    <alternativeName>
        <fullName evidence="15">NADH-ubiquinone oxidoreductase 15 kDa subunit</fullName>
    </alternativeName>
</protein>
<evidence type="ECO:0000256" key="4">
    <source>
        <dbReference type="ARBA" id="ARBA00007372"/>
    </source>
</evidence>
<evidence type="ECO:0000256" key="15">
    <source>
        <dbReference type="ARBA" id="ARBA00032739"/>
    </source>
</evidence>
<evidence type="ECO:0000256" key="10">
    <source>
        <dbReference type="ARBA" id="ARBA00022982"/>
    </source>
</evidence>
<evidence type="ECO:0000256" key="7">
    <source>
        <dbReference type="ARBA" id="ARBA00022448"/>
    </source>
</evidence>
<comment type="similarity">
    <text evidence="4">Belongs to the complex I NDUFS5 subunit family.</text>
</comment>
<proteinExistence type="inferred from homology"/>
<evidence type="ECO:0000256" key="2">
    <source>
        <dbReference type="ARBA" id="ARBA00004569"/>
    </source>
</evidence>
<evidence type="ECO:0000256" key="6">
    <source>
        <dbReference type="ARBA" id="ARBA00013482"/>
    </source>
</evidence>
<keyword evidence="7" id="KW-0813">Transport</keyword>
<feature type="disulfide bond" evidence="16">
    <location>
        <begin position="24"/>
        <end position="40"/>
    </location>
</feature>
<dbReference type="CDD" id="cd24141">
    <property type="entry name" value="NDUFS5-like"/>
    <property type="match status" value="1"/>
</dbReference>
<comment type="function">
    <text evidence="1">Accessory subunit of the mitochondrial membrane respiratory chain NADH dehydrogenase (Complex I), that is believed not to be involved in catalysis. Complex I functions in the transfer of electrons from NADH to the respiratory chain. The immediate electron acceptor for the enzyme is believed to be ubiquinone.</text>
</comment>
<evidence type="ECO:0000256" key="1">
    <source>
        <dbReference type="ARBA" id="ARBA00003195"/>
    </source>
</evidence>
<evidence type="ECO:0000256" key="11">
    <source>
        <dbReference type="ARBA" id="ARBA00023128"/>
    </source>
</evidence>
<evidence type="ECO:0000313" key="17">
    <source>
        <dbReference type="EMBL" id="KAF2773110.1"/>
    </source>
</evidence>
<gene>
    <name evidence="17" type="ORF">EJ03DRAFT_348152</name>
</gene>
<keyword evidence="11" id="KW-0496">Mitochondrion</keyword>
<sequence length="116" mass="12840">MASGFGLSGGPGRCFPFWQEVLACYVVNTDSENPKGGQKCSPLLQDYYECLHHRKEAVKIRSLQDAYRKREAETARDKAPNAGEIRSLGLLDREKDEQVGIKHGSLLPAFASNVSK</sequence>
<dbReference type="PANTHER" id="PTHR15224">
    <property type="entry name" value="NADH DEHYDROGENASE [UBIQUINONE] IRON-SULFUR PROTEIN 5"/>
    <property type="match status" value="1"/>
</dbReference>
<organism evidence="17 18">
    <name type="scientific">Teratosphaeria nubilosa</name>
    <dbReference type="NCBI Taxonomy" id="161662"/>
    <lineage>
        <taxon>Eukaryota</taxon>
        <taxon>Fungi</taxon>
        <taxon>Dikarya</taxon>
        <taxon>Ascomycota</taxon>
        <taxon>Pezizomycotina</taxon>
        <taxon>Dothideomycetes</taxon>
        <taxon>Dothideomycetidae</taxon>
        <taxon>Mycosphaerellales</taxon>
        <taxon>Teratosphaeriaceae</taxon>
        <taxon>Teratosphaeria</taxon>
    </lineage>
</organism>
<keyword evidence="8" id="KW-0679">Respiratory chain</keyword>
<dbReference type="PANTHER" id="PTHR15224:SF1">
    <property type="entry name" value="NADH DEHYDROGENASE [UBIQUINONE] IRON-SULFUR PROTEIN 5"/>
    <property type="match status" value="1"/>
</dbReference>
<evidence type="ECO:0000256" key="3">
    <source>
        <dbReference type="ARBA" id="ARBA00004637"/>
    </source>
</evidence>
<dbReference type="EMBL" id="ML995812">
    <property type="protein sequence ID" value="KAF2773110.1"/>
    <property type="molecule type" value="Genomic_DNA"/>
</dbReference>
<dbReference type="OrthoDB" id="9992197at2759"/>
<evidence type="ECO:0000256" key="16">
    <source>
        <dbReference type="PIRSR" id="PIRSR619342-50"/>
    </source>
</evidence>
<accession>A0A6G1LKH2</accession>